<dbReference type="EMBL" id="LBSA01000032">
    <property type="protein sequence ID" value="KKQ08069.1"/>
    <property type="molecule type" value="Genomic_DNA"/>
</dbReference>
<sequence>MATKPAPLPRLRVKLNLLHPQGITEKLPLKFIKWLISYGRFIVIAVEVVVVAAFVFRFTLDAQLDDLKRKINNEKPFIEGLSTDEALIRQTQLKLTTISSKYQELDKWSELLPKISRYVPSQIRFTSLALDKNGSSEISFKIIGKSKSNVDLSIFLNNLKKDPIFKNINLDTVSFDQGEISFTISGSS</sequence>
<proteinExistence type="predicted"/>
<evidence type="ECO:0008006" key="4">
    <source>
        <dbReference type="Google" id="ProtNLM"/>
    </source>
</evidence>
<organism evidence="2 3">
    <name type="scientific">Candidatus Daviesbacteria bacterium GW2011_GWB1_36_5</name>
    <dbReference type="NCBI Taxonomy" id="1618426"/>
    <lineage>
        <taxon>Bacteria</taxon>
        <taxon>Candidatus Daviesiibacteriota</taxon>
    </lineage>
</organism>
<keyword evidence="1" id="KW-0812">Transmembrane</keyword>
<dbReference type="AlphaFoldDB" id="A0A0G0H7J5"/>
<keyword evidence="1" id="KW-0472">Membrane</keyword>
<feature type="transmembrane region" description="Helical" evidence="1">
    <location>
        <begin position="38"/>
        <end position="60"/>
    </location>
</feature>
<name>A0A0G0H7J5_9BACT</name>
<dbReference type="PANTHER" id="PTHR40278:SF1">
    <property type="entry name" value="DNA UTILIZATION PROTEIN HOFN"/>
    <property type="match status" value="1"/>
</dbReference>
<dbReference type="PANTHER" id="PTHR40278">
    <property type="entry name" value="DNA UTILIZATION PROTEIN HOFN"/>
    <property type="match status" value="1"/>
</dbReference>
<protein>
    <recommendedName>
        <fullName evidence="4">Fimbrial assembly family protein</fullName>
    </recommendedName>
</protein>
<comment type="caution">
    <text evidence="2">The sequence shown here is derived from an EMBL/GenBank/DDBJ whole genome shotgun (WGS) entry which is preliminary data.</text>
</comment>
<dbReference type="InterPro" id="IPR052534">
    <property type="entry name" value="Extracell_DNA_Util/SecSys_Comp"/>
</dbReference>
<dbReference type="Pfam" id="PF05137">
    <property type="entry name" value="PilN"/>
    <property type="match status" value="1"/>
</dbReference>
<dbReference type="Proteomes" id="UP000034492">
    <property type="component" value="Unassembled WGS sequence"/>
</dbReference>
<evidence type="ECO:0000256" key="1">
    <source>
        <dbReference type="SAM" id="Phobius"/>
    </source>
</evidence>
<reference evidence="2 3" key="1">
    <citation type="journal article" date="2015" name="Nature">
        <title>rRNA introns, odd ribosomes, and small enigmatic genomes across a large radiation of phyla.</title>
        <authorList>
            <person name="Brown C.T."/>
            <person name="Hug L.A."/>
            <person name="Thomas B.C."/>
            <person name="Sharon I."/>
            <person name="Castelle C.J."/>
            <person name="Singh A."/>
            <person name="Wilkins M.J."/>
            <person name="Williams K.H."/>
            <person name="Banfield J.F."/>
        </authorList>
    </citation>
    <scope>NUCLEOTIDE SEQUENCE [LARGE SCALE GENOMIC DNA]</scope>
</reference>
<gene>
    <name evidence="2" type="ORF">US19_C0032G0013</name>
</gene>
<evidence type="ECO:0000313" key="2">
    <source>
        <dbReference type="EMBL" id="KKQ08069.1"/>
    </source>
</evidence>
<accession>A0A0G0H7J5</accession>
<keyword evidence="1" id="KW-1133">Transmembrane helix</keyword>
<dbReference type="InterPro" id="IPR007813">
    <property type="entry name" value="PilN"/>
</dbReference>
<evidence type="ECO:0000313" key="3">
    <source>
        <dbReference type="Proteomes" id="UP000034492"/>
    </source>
</evidence>